<dbReference type="OrthoDB" id="9103459at2"/>
<evidence type="ECO:0000313" key="3">
    <source>
        <dbReference type="EMBL" id="KND58697.1"/>
    </source>
</evidence>
<dbReference type="PATRIC" id="fig|242163.4.peg.2069"/>
<organism evidence="3 4">
    <name type="scientific">Candidatus Burkholderia verschuerenii</name>
    <dbReference type="NCBI Taxonomy" id="242163"/>
    <lineage>
        <taxon>Bacteria</taxon>
        <taxon>Pseudomonadati</taxon>
        <taxon>Pseudomonadota</taxon>
        <taxon>Betaproteobacteria</taxon>
        <taxon>Burkholderiales</taxon>
        <taxon>Burkholderiaceae</taxon>
        <taxon>Burkholderia</taxon>
    </lineage>
</organism>
<evidence type="ECO:0000256" key="1">
    <source>
        <dbReference type="SAM" id="MobiDB-lite"/>
    </source>
</evidence>
<evidence type="ECO:0000313" key="4">
    <source>
        <dbReference type="Proteomes" id="UP000036959"/>
    </source>
</evidence>
<feature type="region of interest" description="Disordered" evidence="1">
    <location>
        <begin position="90"/>
        <end position="109"/>
    </location>
</feature>
<evidence type="ECO:0000256" key="2">
    <source>
        <dbReference type="SAM" id="SignalP"/>
    </source>
</evidence>
<dbReference type="RefSeq" id="WP_050455221.1">
    <property type="nucleotide sequence ID" value="NZ_LFJJ01000173.1"/>
</dbReference>
<protein>
    <recommendedName>
        <fullName evidence="5">Lipoprotein</fullName>
    </recommendedName>
</protein>
<name>A0A0L0M7R5_9BURK</name>
<dbReference type="PROSITE" id="PS51257">
    <property type="entry name" value="PROKAR_LIPOPROTEIN"/>
    <property type="match status" value="1"/>
</dbReference>
<sequence>MKHRFARLSCFIGASLIALAACTGPVEFSTTANPPPATNDTTNADFSGMDHAMDTCKAAARRAGPGQCTQVRAYEACMKTQGYLTVLGPENPKSCGQPTWEQDARKLLE</sequence>
<evidence type="ECO:0008006" key="5">
    <source>
        <dbReference type="Google" id="ProtNLM"/>
    </source>
</evidence>
<feature type="chain" id="PRO_5005544150" description="Lipoprotein" evidence="2">
    <location>
        <begin position="21"/>
        <end position="109"/>
    </location>
</feature>
<proteinExistence type="predicted"/>
<keyword evidence="2" id="KW-0732">Signal</keyword>
<dbReference type="EMBL" id="LFJJ01000173">
    <property type="protein sequence ID" value="KND58697.1"/>
    <property type="molecule type" value="Genomic_DNA"/>
</dbReference>
<dbReference type="AlphaFoldDB" id="A0A0L0M7R5"/>
<keyword evidence="4" id="KW-1185">Reference proteome</keyword>
<gene>
    <name evidence="3" type="ORF">BVER_03185</name>
</gene>
<dbReference type="Proteomes" id="UP000036959">
    <property type="component" value="Unassembled WGS sequence"/>
</dbReference>
<comment type="caution">
    <text evidence="3">The sequence shown here is derived from an EMBL/GenBank/DDBJ whole genome shotgun (WGS) entry which is preliminary data.</text>
</comment>
<feature type="signal peptide" evidence="2">
    <location>
        <begin position="1"/>
        <end position="20"/>
    </location>
</feature>
<reference evidence="4" key="1">
    <citation type="submission" date="2015-06" db="EMBL/GenBank/DDBJ databases">
        <title>Comparative genomics of Burkholderia leaf nodule symbionts.</title>
        <authorList>
            <person name="Carlier A."/>
            <person name="Eberl L."/>
            <person name="Pinto-Carbo M."/>
        </authorList>
    </citation>
    <scope>NUCLEOTIDE SEQUENCE [LARGE SCALE GENOMIC DNA]</scope>
    <source>
        <strain evidence="4">UZHbot4</strain>
    </source>
</reference>
<accession>A0A0L0M7R5</accession>